<feature type="region of interest" description="Disordered" evidence="10">
    <location>
        <begin position="457"/>
        <end position="476"/>
    </location>
</feature>
<keyword evidence="3 9" id="KW-0812">Transmembrane</keyword>
<keyword evidence="5 9" id="KW-0297">G-protein coupled receptor</keyword>
<dbReference type="Pfam" id="PF00001">
    <property type="entry name" value="7tm_1"/>
    <property type="match status" value="1"/>
</dbReference>
<comment type="subcellular location">
    <subcellularLocation>
        <location evidence="1">Membrane</location>
        <topology evidence="1">Multi-pass membrane protein</topology>
    </subcellularLocation>
</comment>
<evidence type="ECO:0000256" key="11">
    <source>
        <dbReference type="SAM" id="Phobius"/>
    </source>
</evidence>
<dbReference type="SUPFAM" id="SSF81321">
    <property type="entry name" value="Family A G protein-coupled receptor-like"/>
    <property type="match status" value="1"/>
</dbReference>
<feature type="region of interest" description="Disordered" evidence="10">
    <location>
        <begin position="596"/>
        <end position="655"/>
    </location>
</feature>
<keyword evidence="7 9" id="KW-0675">Receptor</keyword>
<dbReference type="Proteomes" id="UP001283361">
    <property type="component" value="Unassembled WGS sequence"/>
</dbReference>
<evidence type="ECO:0000256" key="2">
    <source>
        <dbReference type="ARBA" id="ARBA00010663"/>
    </source>
</evidence>
<dbReference type="InterPro" id="IPR000276">
    <property type="entry name" value="GPCR_Rhodpsn"/>
</dbReference>
<feature type="transmembrane region" description="Helical" evidence="11">
    <location>
        <begin position="200"/>
        <end position="221"/>
    </location>
</feature>
<dbReference type="PROSITE" id="PS50262">
    <property type="entry name" value="G_PROTEIN_RECEP_F1_2"/>
    <property type="match status" value="1"/>
</dbReference>
<accession>A0AAE0ZV53</accession>
<reference evidence="13" key="1">
    <citation type="journal article" date="2023" name="G3 (Bethesda)">
        <title>A reference genome for the long-term kleptoplast-retaining sea slug Elysia crispata morphotype clarki.</title>
        <authorList>
            <person name="Eastman K.E."/>
            <person name="Pendleton A.L."/>
            <person name="Shaikh M.A."/>
            <person name="Suttiyut T."/>
            <person name="Ogas R."/>
            <person name="Tomko P."/>
            <person name="Gavelis G."/>
            <person name="Widhalm J.R."/>
            <person name="Wisecaver J.H."/>
        </authorList>
    </citation>
    <scope>NUCLEOTIDE SEQUENCE</scope>
    <source>
        <strain evidence="13">ECLA1</strain>
    </source>
</reference>
<proteinExistence type="inferred from homology"/>
<evidence type="ECO:0000256" key="8">
    <source>
        <dbReference type="ARBA" id="ARBA00023224"/>
    </source>
</evidence>
<dbReference type="AlphaFoldDB" id="A0AAE0ZV53"/>
<name>A0AAE0ZV53_9GAST</name>
<dbReference type="InterPro" id="IPR000611">
    <property type="entry name" value="NPY_rcpt"/>
</dbReference>
<keyword evidence="6 11" id="KW-0472">Membrane</keyword>
<dbReference type="PRINTS" id="PR00237">
    <property type="entry name" value="GPCRRHODOPSN"/>
</dbReference>
<dbReference type="EMBL" id="JAWDGP010003256">
    <property type="protein sequence ID" value="KAK3775942.1"/>
    <property type="molecule type" value="Genomic_DNA"/>
</dbReference>
<feature type="transmembrane region" description="Helical" evidence="11">
    <location>
        <begin position="242"/>
        <end position="261"/>
    </location>
</feature>
<evidence type="ECO:0000256" key="9">
    <source>
        <dbReference type="RuleBase" id="RU000688"/>
    </source>
</evidence>
<dbReference type="PRINTS" id="PR01012">
    <property type="entry name" value="NRPEPTIDEYR"/>
</dbReference>
<comment type="caution">
    <text evidence="13">The sequence shown here is derived from an EMBL/GenBank/DDBJ whole genome shotgun (WGS) entry which is preliminary data.</text>
</comment>
<feature type="domain" description="G-protein coupled receptors family 1 profile" evidence="12">
    <location>
        <begin position="142"/>
        <end position="398"/>
    </location>
</feature>
<keyword evidence="8 9" id="KW-0807">Transducer</keyword>
<feature type="transmembrane region" description="Helical" evidence="11">
    <location>
        <begin position="286"/>
        <end position="309"/>
    </location>
</feature>
<evidence type="ECO:0000256" key="1">
    <source>
        <dbReference type="ARBA" id="ARBA00004141"/>
    </source>
</evidence>
<comment type="similarity">
    <text evidence="2 9">Belongs to the G-protein coupled receptor 1 family.</text>
</comment>
<sequence>MSTDSLATSYPGCNLGKPCSREHDGALLERARNKSLGPNPIMPSSSTAVSNLDKVFLDNNDHNISGGGFPSFSISDNASADEYVVFYSFTNNDVDNLNASSANTTGSAGNVTHAGEEISLSDGAEITLIVFYTLTILFSVIGNILVVVVFTRGRRCRTDIRPFLINLAAADLIMALFCMPFTFTYVMTRTWIFSEPMCPLVLFMQHLSVAASVFTNMAIGIDRFLVVTFPLKARMTSRRARYTICVIWVCAIGLSSVQLVVGRARDMGDIVSCDEVWSSQSSRRTFTMLILFITYIVPLVILSVTYSIVSRLLWKRTAPGNAHEGRDLQQLRAKRKVIKMLVLVVIMFGVCWLPLHTFFLVLDFQPEVIQANSLLSTVVFYIAFLLAMSNSCANPIIYGFTNDSFRMDLASLCTLWFPFCVCLKRFANRKFSLSTYESQYNRRFSTVRKGPIDSIYRSAGGSGSGPRSPGADINNGDALGCRNGSKMYIELRRGLLARERSALSMNDFYRDSLERGGGKKGVHFSSNGDIRHTNNNHQIHHTNKVVDKFRGVGSGNGRAGIIKNSQSSNSIFREEPRSLQQAQQYHTTFTTRPVRRLPAFLRSESGDSTKRLTSNRSQESDLGDLQLFTAQSPAAGSDVMPHSSSDQASPLTSPDSVALSEFLFPKPEINGSPAKLSCLPEKECSQELLDCNAL</sequence>
<evidence type="ECO:0000313" key="13">
    <source>
        <dbReference type="EMBL" id="KAK3775942.1"/>
    </source>
</evidence>
<gene>
    <name evidence="13" type="ORF">RRG08_000353</name>
</gene>
<organism evidence="13 14">
    <name type="scientific">Elysia crispata</name>
    <name type="common">lettuce slug</name>
    <dbReference type="NCBI Taxonomy" id="231223"/>
    <lineage>
        <taxon>Eukaryota</taxon>
        <taxon>Metazoa</taxon>
        <taxon>Spiralia</taxon>
        <taxon>Lophotrochozoa</taxon>
        <taxon>Mollusca</taxon>
        <taxon>Gastropoda</taxon>
        <taxon>Heterobranchia</taxon>
        <taxon>Euthyneura</taxon>
        <taxon>Panpulmonata</taxon>
        <taxon>Sacoglossa</taxon>
        <taxon>Placobranchoidea</taxon>
        <taxon>Plakobranchidae</taxon>
        <taxon>Elysia</taxon>
    </lineage>
</organism>
<dbReference type="GO" id="GO:0004983">
    <property type="term" value="F:neuropeptide Y receptor activity"/>
    <property type="evidence" value="ECO:0007669"/>
    <property type="project" value="InterPro"/>
</dbReference>
<dbReference type="SMART" id="SM01381">
    <property type="entry name" value="7TM_GPCR_Srsx"/>
    <property type="match status" value="1"/>
</dbReference>
<evidence type="ECO:0000256" key="10">
    <source>
        <dbReference type="SAM" id="MobiDB-lite"/>
    </source>
</evidence>
<feature type="compositionally biased region" description="Polar residues" evidence="10">
    <location>
        <begin position="642"/>
        <end position="655"/>
    </location>
</feature>
<feature type="transmembrane region" description="Helical" evidence="11">
    <location>
        <begin position="340"/>
        <end position="362"/>
    </location>
</feature>
<dbReference type="InterPro" id="IPR017452">
    <property type="entry name" value="GPCR_Rhodpsn_7TM"/>
</dbReference>
<evidence type="ECO:0000259" key="12">
    <source>
        <dbReference type="PROSITE" id="PS50262"/>
    </source>
</evidence>
<feature type="transmembrane region" description="Helical" evidence="11">
    <location>
        <begin position="129"/>
        <end position="151"/>
    </location>
</feature>
<keyword evidence="4 11" id="KW-1133">Transmembrane helix</keyword>
<dbReference type="PROSITE" id="PS00237">
    <property type="entry name" value="G_PROTEIN_RECEP_F1_1"/>
    <property type="match status" value="1"/>
</dbReference>
<dbReference type="Gene3D" id="1.20.1070.10">
    <property type="entry name" value="Rhodopsin 7-helix transmembrane proteins"/>
    <property type="match status" value="1"/>
</dbReference>
<evidence type="ECO:0000256" key="5">
    <source>
        <dbReference type="ARBA" id="ARBA00023040"/>
    </source>
</evidence>
<evidence type="ECO:0000256" key="3">
    <source>
        <dbReference type="ARBA" id="ARBA00022692"/>
    </source>
</evidence>
<evidence type="ECO:0000313" key="14">
    <source>
        <dbReference type="Proteomes" id="UP001283361"/>
    </source>
</evidence>
<dbReference type="GO" id="GO:0005886">
    <property type="term" value="C:plasma membrane"/>
    <property type="evidence" value="ECO:0007669"/>
    <property type="project" value="TreeGrafter"/>
</dbReference>
<feature type="transmembrane region" description="Helical" evidence="11">
    <location>
        <begin position="368"/>
        <end position="388"/>
    </location>
</feature>
<evidence type="ECO:0000256" key="7">
    <source>
        <dbReference type="ARBA" id="ARBA00023170"/>
    </source>
</evidence>
<evidence type="ECO:0000256" key="6">
    <source>
        <dbReference type="ARBA" id="ARBA00023136"/>
    </source>
</evidence>
<dbReference type="PANTHER" id="PTHR45695">
    <property type="entry name" value="LEUCOKININ RECEPTOR-RELATED"/>
    <property type="match status" value="1"/>
</dbReference>
<keyword evidence="14" id="KW-1185">Reference proteome</keyword>
<feature type="transmembrane region" description="Helical" evidence="11">
    <location>
        <begin position="163"/>
        <end position="188"/>
    </location>
</feature>
<evidence type="ECO:0000256" key="4">
    <source>
        <dbReference type="ARBA" id="ARBA00022989"/>
    </source>
</evidence>
<protein>
    <recommendedName>
        <fullName evidence="12">G-protein coupled receptors family 1 profile domain-containing protein</fullName>
    </recommendedName>
</protein>
<dbReference type="PANTHER" id="PTHR45695:SF9">
    <property type="entry name" value="LEUCOKININ RECEPTOR"/>
    <property type="match status" value="1"/>
</dbReference>
<dbReference type="FunFam" id="1.20.1070.10:FF:000291">
    <property type="entry name" value="Predicted protein"/>
    <property type="match status" value="1"/>
</dbReference>